<reference evidence="7 8" key="1">
    <citation type="submission" date="2014-04" db="EMBL/GenBank/DDBJ databases">
        <authorList>
            <consortium name="DOE Joint Genome Institute"/>
            <person name="Kuo A."/>
            <person name="Kohler A."/>
            <person name="Costa M.D."/>
            <person name="Nagy L.G."/>
            <person name="Floudas D."/>
            <person name="Copeland A."/>
            <person name="Barry K.W."/>
            <person name="Cichocki N."/>
            <person name="Veneault-Fourrey C."/>
            <person name="LaButti K."/>
            <person name="Lindquist E.A."/>
            <person name="Lipzen A."/>
            <person name="Lundell T."/>
            <person name="Morin E."/>
            <person name="Murat C."/>
            <person name="Sun H."/>
            <person name="Tunlid A."/>
            <person name="Henrissat B."/>
            <person name="Grigoriev I.V."/>
            <person name="Hibbett D.S."/>
            <person name="Martin F."/>
            <person name="Nordberg H.P."/>
            <person name="Cantor M.N."/>
            <person name="Hua S.X."/>
        </authorList>
    </citation>
    <scope>NUCLEOTIDE SEQUENCE [LARGE SCALE GENOMIC DNA]</scope>
    <source>
        <strain evidence="7 8">441</strain>
    </source>
</reference>
<dbReference type="InterPro" id="IPR002403">
    <property type="entry name" value="Cyt_P450_E_grp-IV"/>
</dbReference>
<dbReference type="GO" id="GO:0020037">
    <property type="term" value="F:heme binding"/>
    <property type="evidence" value="ECO:0007669"/>
    <property type="project" value="InterPro"/>
</dbReference>
<dbReference type="Pfam" id="PF00067">
    <property type="entry name" value="p450"/>
    <property type="match status" value="1"/>
</dbReference>
<sequence length="116" mass="13090">MLYPRAAQQNNATYRDGHKFILDRFVQSQYQGELAATSGKPYFAFGAGKHLCKGKFLAMFEMKVLIILYLSLFDVTPVPLESLSSEWKPPQTSAQSIGTIHPDDDVLVRLRPRTTL</sequence>
<dbReference type="GO" id="GO:0005506">
    <property type="term" value="F:iron ion binding"/>
    <property type="evidence" value="ECO:0007669"/>
    <property type="project" value="InterPro"/>
</dbReference>
<evidence type="ECO:0000313" key="7">
    <source>
        <dbReference type="EMBL" id="KIK17839.1"/>
    </source>
</evidence>
<dbReference type="Proteomes" id="UP000054018">
    <property type="component" value="Unassembled WGS sequence"/>
</dbReference>
<keyword evidence="8" id="KW-1185">Reference proteome</keyword>
<gene>
    <name evidence="7" type="ORF">PISMIDRAFT_684894</name>
</gene>
<evidence type="ECO:0000256" key="3">
    <source>
        <dbReference type="ARBA" id="ARBA00022617"/>
    </source>
</evidence>
<reference evidence="8" key="2">
    <citation type="submission" date="2015-01" db="EMBL/GenBank/DDBJ databases">
        <title>Evolutionary Origins and Diversification of the Mycorrhizal Mutualists.</title>
        <authorList>
            <consortium name="DOE Joint Genome Institute"/>
            <consortium name="Mycorrhizal Genomics Consortium"/>
            <person name="Kohler A."/>
            <person name="Kuo A."/>
            <person name="Nagy L.G."/>
            <person name="Floudas D."/>
            <person name="Copeland A."/>
            <person name="Barry K.W."/>
            <person name="Cichocki N."/>
            <person name="Veneault-Fourrey C."/>
            <person name="LaButti K."/>
            <person name="Lindquist E.A."/>
            <person name="Lipzen A."/>
            <person name="Lundell T."/>
            <person name="Morin E."/>
            <person name="Murat C."/>
            <person name="Riley R."/>
            <person name="Ohm R."/>
            <person name="Sun H."/>
            <person name="Tunlid A."/>
            <person name="Henrissat B."/>
            <person name="Grigoriev I.V."/>
            <person name="Hibbett D.S."/>
            <person name="Martin F."/>
        </authorList>
    </citation>
    <scope>NUCLEOTIDE SEQUENCE [LARGE SCALE GENOMIC DNA]</scope>
    <source>
        <strain evidence="8">441</strain>
    </source>
</reference>
<dbReference type="GO" id="GO:0016705">
    <property type="term" value="F:oxidoreductase activity, acting on paired donors, with incorporation or reduction of molecular oxygen"/>
    <property type="evidence" value="ECO:0007669"/>
    <property type="project" value="InterPro"/>
</dbReference>
<keyword evidence="4 6" id="KW-0479">Metal-binding</keyword>
<dbReference type="STRING" id="765257.A0A0C9YUW9"/>
<dbReference type="InterPro" id="IPR036396">
    <property type="entry name" value="Cyt_P450_sf"/>
</dbReference>
<evidence type="ECO:0008006" key="9">
    <source>
        <dbReference type="Google" id="ProtNLM"/>
    </source>
</evidence>
<dbReference type="PANTHER" id="PTHR24304:SF2">
    <property type="entry name" value="24-HYDROXYCHOLESTEROL 7-ALPHA-HYDROXYLASE"/>
    <property type="match status" value="1"/>
</dbReference>
<accession>A0A0C9YUW9</accession>
<keyword evidence="5 6" id="KW-0408">Iron</keyword>
<dbReference type="GO" id="GO:0004497">
    <property type="term" value="F:monooxygenase activity"/>
    <property type="evidence" value="ECO:0007669"/>
    <property type="project" value="InterPro"/>
</dbReference>
<dbReference type="PANTHER" id="PTHR24304">
    <property type="entry name" value="CYTOCHROME P450 FAMILY 7"/>
    <property type="match status" value="1"/>
</dbReference>
<dbReference type="AlphaFoldDB" id="A0A0C9YUW9"/>
<dbReference type="InterPro" id="IPR050529">
    <property type="entry name" value="CYP450_sterol_14alpha_dmase"/>
</dbReference>
<proteinExistence type="inferred from homology"/>
<evidence type="ECO:0000256" key="1">
    <source>
        <dbReference type="ARBA" id="ARBA00001971"/>
    </source>
</evidence>
<evidence type="ECO:0000256" key="6">
    <source>
        <dbReference type="PIRSR" id="PIRSR602403-1"/>
    </source>
</evidence>
<evidence type="ECO:0000256" key="2">
    <source>
        <dbReference type="ARBA" id="ARBA00010617"/>
    </source>
</evidence>
<comment type="cofactor">
    <cofactor evidence="1 6">
        <name>heme</name>
        <dbReference type="ChEBI" id="CHEBI:30413"/>
    </cofactor>
</comment>
<feature type="binding site" description="axial binding residue" evidence="6">
    <location>
        <position position="52"/>
    </location>
    <ligand>
        <name>heme</name>
        <dbReference type="ChEBI" id="CHEBI:30413"/>
    </ligand>
    <ligandPart>
        <name>Fe</name>
        <dbReference type="ChEBI" id="CHEBI:18248"/>
    </ligandPart>
</feature>
<evidence type="ECO:0000256" key="4">
    <source>
        <dbReference type="ARBA" id="ARBA00022723"/>
    </source>
</evidence>
<dbReference type="Gene3D" id="1.10.630.10">
    <property type="entry name" value="Cytochrome P450"/>
    <property type="match status" value="1"/>
</dbReference>
<dbReference type="SUPFAM" id="SSF48264">
    <property type="entry name" value="Cytochrome P450"/>
    <property type="match status" value="1"/>
</dbReference>
<keyword evidence="3 6" id="KW-0349">Heme</keyword>
<dbReference type="EMBL" id="KN833818">
    <property type="protein sequence ID" value="KIK17839.1"/>
    <property type="molecule type" value="Genomic_DNA"/>
</dbReference>
<protein>
    <recommendedName>
        <fullName evidence="9">Cytochrome P450</fullName>
    </recommendedName>
</protein>
<organism evidence="7 8">
    <name type="scientific">Pisolithus microcarpus 441</name>
    <dbReference type="NCBI Taxonomy" id="765257"/>
    <lineage>
        <taxon>Eukaryota</taxon>
        <taxon>Fungi</taxon>
        <taxon>Dikarya</taxon>
        <taxon>Basidiomycota</taxon>
        <taxon>Agaricomycotina</taxon>
        <taxon>Agaricomycetes</taxon>
        <taxon>Agaricomycetidae</taxon>
        <taxon>Boletales</taxon>
        <taxon>Sclerodermatineae</taxon>
        <taxon>Pisolithaceae</taxon>
        <taxon>Pisolithus</taxon>
    </lineage>
</organism>
<dbReference type="OrthoDB" id="3366823at2759"/>
<evidence type="ECO:0000313" key="8">
    <source>
        <dbReference type="Proteomes" id="UP000054018"/>
    </source>
</evidence>
<dbReference type="PRINTS" id="PR00465">
    <property type="entry name" value="EP450IV"/>
</dbReference>
<evidence type="ECO:0000256" key="5">
    <source>
        <dbReference type="ARBA" id="ARBA00023004"/>
    </source>
</evidence>
<comment type="similarity">
    <text evidence="2">Belongs to the cytochrome P450 family.</text>
</comment>
<name>A0A0C9YUW9_9AGAM</name>
<dbReference type="InterPro" id="IPR001128">
    <property type="entry name" value="Cyt_P450"/>
</dbReference>
<dbReference type="HOGENOM" id="CLU_2097762_0_0_1"/>